<gene>
    <name evidence="17" type="ORF">GCM10008908_30970</name>
</gene>
<keyword evidence="8 14" id="KW-1133">Transmembrane helix</keyword>
<evidence type="ECO:0000256" key="6">
    <source>
        <dbReference type="ARBA" id="ARBA00022692"/>
    </source>
</evidence>
<keyword evidence="4" id="KW-0597">Phosphoprotein</keyword>
<dbReference type="Gene3D" id="3.30.565.10">
    <property type="entry name" value="Histidine kinase-like ATPase, C-terminal domain"/>
    <property type="match status" value="1"/>
</dbReference>
<dbReference type="InterPro" id="IPR036097">
    <property type="entry name" value="HisK_dim/P_sf"/>
</dbReference>
<evidence type="ECO:0000313" key="17">
    <source>
        <dbReference type="EMBL" id="GAA0776847.1"/>
    </source>
</evidence>
<dbReference type="CDD" id="cd06225">
    <property type="entry name" value="HAMP"/>
    <property type="match status" value="1"/>
</dbReference>
<dbReference type="SUPFAM" id="SSF158472">
    <property type="entry name" value="HAMP domain-like"/>
    <property type="match status" value="1"/>
</dbReference>
<evidence type="ECO:0000256" key="3">
    <source>
        <dbReference type="ARBA" id="ARBA00012438"/>
    </source>
</evidence>
<evidence type="ECO:0000256" key="2">
    <source>
        <dbReference type="ARBA" id="ARBA00004141"/>
    </source>
</evidence>
<dbReference type="SMART" id="SM00304">
    <property type="entry name" value="HAMP"/>
    <property type="match status" value="1"/>
</dbReference>
<dbReference type="EC" id="2.7.13.3" evidence="3"/>
<feature type="domain" description="HAMP" evidence="16">
    <location>
        <begin position="158"/>
        <end position="210"/>
    </location>
</feature>
<dbReference type="InterPro" id="IPR003594">
    <property type="entry name" value="HATPase_dom"/>
</dbReference>
<proteinExistence type="predicted"/>
<dbReference type="CDD" id="cd00082">
    <property type="entry name" value="HisKA"/>
    <property type="match status" value="1"/>
</dbReference>
<keyword evidence="18" id="KW-1185">Reference proteome</keyword>
<dbReference type="SMART" id="SM00388">
    <property type="entry name" value="HisKA"/>
    <property type="match status" value="1"/>
</dbReference>
<dbReference type="InterPro" id="IPR005467">
    <property type="entry name" value="His_kinase_dom"/>
</dbReference>
<dbReference type="SUPFAM" id="SSF55874">
    <property type="entry name" value="ATPase domain of HSP90 chaperone/DNA topoisomerase II/histidine kinase"/>
    <property type="match status" value="1"/>
</dbReference>
<evidence type="ECO:0000256" key="14">
    <source>
        <dbReference type="SAM" id="Phobius"/>
    </source>
</evidence>
<evidence type="ECO:0000256" key="5">
    <source>
        <dbReference type="ARBA" id="ARBA00022679"/>
    </source>
</evidence>
<dbReference type="EMBL" id="BAAACI010000007">
    <property type="protein sequence ID" value="GAA0776847.1"/>
    <property type="molecule type" value="Genomic_DNA"/>
</dbReference>
<dbReference type="RefSeq" id="WP_343827394.1">
    <property type="nucleotide sequence ID" value="NZ_BAAACI010000007.1"/>
</dbReference>
<dbReference type="PANTHER" id="PTHR45528">
    <property type="entry name" value="SENSOR HISTIDINE KINASE CPXA"/>
    <property type="match status" value="1"/>
</dbReference>
<dbReference type="InterPro" id="IPR036890">
    <property type="entry name" value="HATPase_C_sf"/>
</dbReference>
<reference evidence="18" key="1">
    <citation type="journal article" date="2019" name="Int. J. Syst. Evol. Microbiol.">
        <title>The Global Catalogue of Microorganisms (GCM) 10K type strain sequencing project: providing services to taxonomists for standard genome sequencing and annotation.</title>
        <authorList>
            <consortium name="The Broad Institute Genomics Platform"/>
            <consortium name="The Broad Institute Genome Sequencing Center for Infectious Disease"/>
            <person name="Wu L."/>
            <person name="Ma J."/>
        </authorList>
    </citation>
    <scope>NUCLEOTIDE SEQUENCE [LARGE SCALE GENOMIC DNA]</scope>
    <source>
        <strain evidence="18">JCM 1417</strain>
    </source>
</reference>
<keyword evidence="11 14" id="KW-0472">Membrane</keyword>
<accession>A0ABP3W7W9</accession>
<evidence type="ECO:0000256" key="10">
    <source>
        <dbReference type="ARBA" id="ARBA00023026"/>
    </source>
</evidence>
<keyword evidence="6 14" id="KW-0812">Transmembrane</keyword>
<dbReference type="InterPro" id="IPR004358">
    <property type="entry name" value="Sig_transdc_His_kin-like_C"/>
</dbReference>
<evidence type="ECO:0000256" key="7">
    <source>
        <dbReference type="ARBA" id="ARBA00022777"/>
    </source>
</evidence>
<evidence type="ECO:0000256" key="12">
    <source>
        <dbReference type="ARBA" id="ARBA00037219"/>
    </source>
</evidence>
<feature type="domain" description="Histidine kinase" evidence="15">
    <location>
        <begin position="218"/>
        <end position="431"/>
    </location>
</feature>
<dbReference type="InterPro" id="IPR003661">
    <property type="entry name" value="HisK_dim/P_dom"/>
</dbReference>
<dbReference type="CDD" id="cd00075">
    <property type="entry name" value="HATPase"/>
    <property type="match status" value="1"/>
</dbReference>
<dbReference type="Gene3D" id="1.10.287.130">
    <property type="match status" value="1"/>
</dbReference>
<protein>
    <recommendedName>
        <fullName evidence="13">Heme sensor protein HssS</fullName>
        <ecNumber evidence="3">2.7.13.3</ecNumber>
    </recommendedName>
</protein>
<dbReference type="Pfam" id="PF02518">
    <property type="entry name" value="HATPase_c"/>
    <property type="match status" value="1"/>
</dbReference>
<organism evidence="17 18">
    <name type="scientific">Clostridium subterminale</name>
    <dbReference type="NCBI Taxonomy" id="1550"/>
    <lineage>
        <taxon>Bacteria</taxon>
        <taxon>Bacillati</taxon>
        <taxon>Bacillota</taxon>
        <taxon>Clostridia</taxon>
        <taxon>Eubacteriales</taxon>
        <taxon>Clostridiaceae</taxon>
        <taxon>Clostridium</taxon>
    </lineage>
</organism>
<dbReference type="SMART" id="SM00387">
    <property type="entry name" value="HATPase_c"/>
    <property type="match status" value="1"/>
</dbReference>
<dbReference type="Proteomes" id="UP001501047">
    <property type="component" value="Unassembled WGS sequence"/>
</dbReference>
<comment type="function">
    <text evidence="12">Member of the two-component regulatory system HssS/HssR involved in intracellular heme homeostasis and tempering of staphylococcal virulence. HssS functions as a heme sensor histidine kinase which is autophosphorylated at a histidine residue and transfers its phosphate group to an aspartate residue of HssR. HssR/HssS activates the expression of hrtAB, an efflux pump, in response to extracellular heme, hemin, hemoglobin or blood.</text>
</comment>
<comment type="caution">
    <text evidence="17">The sequence shown here is derived from an EMBL/GenBank/DDBJ whole genome shotgun (WGS) entry which is preliminary data.</text>
</comment>
<dbReference type="SUPFAM" id="SSF47384">
    <property type="entry name" value="Homodimeric domain of signal transducing histidine kinase"/>
    <property type="match status" value="1"/>
</dbReference>
<dbReference type="PROSITE" id="PS50885">
    <property type="entry name" value="HAMP"/>
    <property type="match status" value="1"/>
</dbReference>
<evidence type="ECO:0000256" key="4">
    <source>
        <dbReference type="ARBA" id="ARBA00022553"/>
    </source>
</evidence>
<evidence type="ECO:0000256" key="1">
    <source>
        <dbReference type="ARBA" id="ARBA00000085"/>
    </source>
</evidence>
<keyword evidence="7" id="KW-0418">Kinase</keyword>
<dbReference type="PANTHER" id="PTHR45528:SF11">
    <property type="entry name" value="HISTIDINE KINASE"/>
    <property type="match status" value="1"/>
</dbReference>
<evidence type="ECO:0000256" key="13">
    <source>
        <dbReference type="ARBA" id="ARBA00040841"/>
    </source>
</evidence>
<evidence type="ECO:0000313" key="18">
    <source>
        <dbReference type="Proteomes" id="UP001501047"/>
    </source>
</evidence>
<sequence>MRKNLRVKFVLILLLMMIISGICSIIISIIMFSGNIEKESKNAQRKVVDTILELHNNTDFTLNKIIELSNNDRYEVILISDLHEYTGTVDKLHEREFLQIKTKRLPIINTILKIDDRYIKISNSFNEKSAHIRAFLLTTASLIISTVIATIISGIASKRILRPIRTLSKATEEVAKGNFSVKIGIPKDYEFALLAKNFNKMVHELSSIETLRNDFVSNVSHEIKTPIASIQGFAKLIQDKNLNDDERSEFTDIIISESSRLSKLTSNILKLSKLENQDIITEKVEFALDEQIRCAILIMEPEWSEKGIDLDIDLDKVSIIGNEDLLQQVWLNIIGNGIKFTEKGGTIGIKLMDLQDKIVVKVSDNGVGMNEETQRHIFDKFYQGDKSHLSKGNGLGLSLVKRIIELCNGEIKVKSKLNYGTTFTIELPKNNILNK</sequence>
<dbReference type="Pfam" id="PF00512">
    <property type="entry name" value="HisKA"/>
    <property type="match status" value="1"/>
</dbReference>
<keyword evidence="5" id="KW-0808">Transferase</keyword>
<evidence type="ECO:0000259" key="16">
    <source>
        <dbReference type="PROSITE" id="PS50885"/>
    </source>
</evidence>
<dbReference type="Gene3D" id="6.10.340.10">
    <property type="match status" value="1"/>
</dbReference>
<dbReference type="InterPro" id="IPR003660">
    <property type="entry name" value="HAMP_dom"/>
</dbReference>
<dbReference type="Pfam" id="PF00672">
    <property type="entry name" value="HAMP"/>
    <property type="match status" value="1"/>
</dbReference>
<feature type="transmembrane region" description="Helical" evidence="14">
    <location>
        <begin position="134"/>
        <end position="156"/>
    </location>
</feature>
<dbReference type="PROSITE" id="PS50109">
    <property type="entry name" value="HIS_KIN"/>
    <property type="match status" value="1"/>
</dbReference>
<evidence type="ECO:0000256" key="8">
    <source>
        <dbReference type="ARBA" id="ARBA00022989"/>
    </source>
</evidence>
<name>A0ABP3W7W9_CLOSU</name>
<keyword evidence="10" id="KW-0843">Virulence</keyword>
<feature type="transmembrane region" description="Helical" evidence="14">
    <location>
        <begin position="9"/>
        <end position="32"/>
    </location>
</feature>
<keyword evidence="9" id="KW-0902">Two-component regulatory system</keyword>
<dbReference type="PRINTS" id="PR00344">
    <property type="entry name" value="BCTRLSENSOR"/>
</dbReference>
<comment type="subcellular location">
    <subcellularLocation>
        <location evidence="2">Membrane</location>
        <topology evidence="2">Multi-pass membrane protein</topology>
    </subcellularLocation>
</comment>
<evidence type="ECO:0000256" key="11">
    <source>
        <dbReference type="ARBA" id="ARBA00023136"/>
    </source>
</evidence>
<evidence type="ECO:0000259" key="15">
    <source>
        <dbReference type="PROSITE" id="PS50109"/>
    </source>
</evidence>
<comment type="catalytic activity">
    <reaction evidence="1">
        <text>ATP + protein L-histidine = ADP + protein N-phospho-L-histidine.</text>
        <dbReference type="EC" id="2.7.13.3"/>
    </reaction>
</comment>
<evidence type="ECO:0000256" key="9">
    <source>
        <dbReference type="ARBA" id="ARBA00023012"/>
    </source>
</evidence>
<dbReference type="InterPro" id="IPR050398">
    <property type="entry name" value="HssS/ArlS-like"/>
</dbReference>